<dbReference type="InterPro" id="IPR002347">
    <property type="entry name" value="SDR_fam"/>
</dbReference>
<dbReference type="GO" id="GO:0016491">
    <property type="term" value="F:oxidoreductase activity"/>
    <property type="evidence" value="ECO:0007669"/>
    <property type="project" value="UniProtKB-KW"/>
</dbReference>
<dbReference type="InterPro" id="IPR036291">
    <property type="entry name" value="NAD(P)-bd_dom_sf"/>
</dbReference>
<evidence type="ECO:0008006" key="6">
    <source>
        <dbReference type="Google" id="ProtNLM"/>
    </source>
</evidence>
<dbReference type="AlphaFoldDB" id="A0A438MTX0"/>
<dbReference type="PROSITE" id="PS00061">
    <property type="entry name" value="ADH_SHORT"/>
    <property type="match status" value="1"/>
</dbReference>
<evidence type="ECO:0000256" key="2">
    <source>
        <dbReference type="ARBA" id="ARBA00022857"/>
    </source>
</evidence>
<name>A0A438MTX0_EXOME</name>
<dbReference type="Gene3D" id="3.40.50.720">
    <property type="entry name" value="NAD(P)-binding Rossmann-like Domain"/>
    <property type="match status" value="1"/>
</dbReference>
<organism evidence="4 5">
    <name type="scientific">Exophiala mesophila</name>
    <name type="common">Black yeast-like fungus</name>
    <dbReference type="NCBI Taxonomy" id="212818"/>
    <lineage>
        <taxon>Eukaryota</taxon>
        <taxon>Fungi</taxon>
        <taxon>Dikarya</taxon>
        <taxon>Ascomycota</taxon>
        <taxon>Pezizomycotina</taxon>
        <taxon>Eurotiomycetes</taxon>
        <taxon>Chaetothyriomycetidae</taxon>
        <taxon>Chaetothyriales</taxon>
        <taxon>Herpotrichiellaceae</taxon>
        <taxon>Exophiala</taxon>
    </lineage>
</organism>
<dbReference type="Proteomes" id="UP000288859">
    <property type="component" value="Unassembled WGS sequence"/>
</dbReference>
<sequence>MLDENALRYRDLGPIDCSTSINLDKLKGKTVLVTGGSSGLGFAYVKAYSEAGATVINADIKDIADNVKLSGWVPLCVHYTNCDVRSWADQKKAFQLAASKSASGLIDIVVANAGISGNDHFLMGLDAADVQEPDMRIVNIDLIGAMYTIRLALNNFILHPETSATTKCLIIKASLAGYVDTLPSYGSAKFGLRAVMRALRNKDYCRVNLVAPWFIHTPIMTDDVAGVLGAQLKKQNSDFAHVEDSVHCVLRISTDESIHGRAFGIIPRQHAKEGYMDLQQDEFKEDDPVMRHLQAAVLQVSHRK</sequence>
<dbReference type="InterPro" id="IPR020904">
    <property type="entry name" value="Sc_DH/Rdtase_CS"/>
</dbReference>
<dbReference type="PANTHER" id="PTHR43180:SF31">
    <property type="entry name" value="CHAIN DEHYDROGENASE_REDUCTASE, PUTATIVE (AFU_ORTHOLOGUE AFUA_2G16570)-RELATED"/>
    <property type="match status" value="1"/>
</dbReference>
<accession>A0A438MTX0</accession>
<evidence type="ECO:0000313" key="5">
    <source>
        <dbReference type="Proteomes" id="UP000288859"/>
    </source>
</evidence>
<comment type="similarity">
    <text evidence="1">Belongs to the short-chain dehydrogenases/reductases (SDR) family.</text>
</comment>
<dbReference type="SUPFAM" id="SSF51735">
    <property type="entry name" value="NAD(P)-binding Rossmann-fold domains"/>
    <property type="match status" value="1"/>
</dbReference>
<dbReference type="PANTHER" id="PTHR43180">
    <property type="entry name" value="3-OXOACYL-(ACYL-CARRIER-PROTEIN) REDUCTASE (AFU_ORTHOLOGUE AFUA_6G11210)"/>
    <property type="match status" value="1"/>
</dbReference>
<dbReference type="PRINTS" id="PR00081">
    <property type="entry name" value="GDHRDH"/>
</dbReference>
<dbReference type="VEuPathDB" id="FungiDB:PV10_08592"/>
<gene>
    <name evidence="4" type="ORF">B0A52_09779</name>
</gene>
<evidence type="ECO:0000313" key="4">
    <source>
        <dbReference type="EMBL" id="RVX66495.1"/>
    </source>
</evidence>
<evidence type="ECO:0000256" key="3">
    <source>
        <dbReference type="ARBA" id="ARBA00023002"/>
    </source>
</evidence>
<dbReference type="OrthoDB" id="5371740at2759"/>
<dbReference type="EMBL" id="NAJM01000060">
    <property type="protein sequence ID" value="RVX66495.1"/>
    <property type="molecule type" value="Genomic_DNA"/>
</dbReference>
<reference evidence="4 5" key="1">
    <citation type="submission" date="2017-03" db="EMBL/GenBank/DDBJ databases">
        <title>Genomes of endolithic fungi from Antarctica.</title>
        <authorList>
            <person name="Coleine C."/>
            <person name="Masonjones S."/>
            <person name="Stajich J.E."/>
        </authorList>
    </citation>
    <scope>NUCLEOTIDE SEQUENCE [LARGE SCALE GENOMIC DNA]</scope>
    <source>
        <strain evidence="4 5">CCFEE 6314</strain>
    </source>
</reference>
<proteinExistence type="inferred from homology"/>
<evidence type="ECO:0000256" key="1">
    <source>
        <dbReference type="ARBA" id="ARBA00006484"/>
    </source>
</evidence>
<comment type="caution">
    <text evidence="4">The sequence shown here is derived from an EMBL/GenBank/DDBJ whole genome shotgun (WGS) entry which is preliminary data.</text>
</comment>
<protein>
    <recommendedName>
        <fullName evidence="6">5'-hydroxyaverantin dehydrogenase</fullName>
    </recommendedName>
</protein>
<keyword evidence="3" id="KW-0560">Oxidoreductase</keyword>
<keyword evidence="2" id="KW-0521">NADP</keyword>
<dbReference type="Pfam" id="PF00106">
    <property type="entry name" value="adh_short"/>
    <property type="match status" value="1"/>
</dbReference>